<reference evidence="2 3" key="1">
    <citation type="submission" date="2020-08" db="EMBL/GenBank/DDBJ databases">
        <title>Sequencing the genomes of 1000 actinobacteria strains.</title>
        <authorList>
            <person name="Klenk H.-P."/>
        </authorList>
    </citation>
    <scope>NUCLEOTIDE SEQUENCE [LARGE SCALE GENOMIC DNA]</scope>
    <source>
        <strain evidence="2 3">DSM 45507</strain>
    </source>
</reference>
<evidence type="ECO:0000313" key="3">
    <source>
        <dbReference type="Proteomes" id="UP000579153"/>
    </source>
</evidence>
<proteinExistence type="predicted"/>
<accession>A0A7W9FY32</accession>
<dbReference type="Proteomes" id="UP000579153">
    <property type="component" value="Unassembled WGS sequence"/>
</dbReference>
<name>A0A7W9FY32_9ACTN</name>
<feature type="region of interest" description="Disordered" evidence="1">
    <location>
        <begin position="1"/>
        <end position="53"/>
    </location>
</feature>
<sequence>MTGQGDKRLGMRPPTVMNGVLLGKGGETREREKGARRSKKSSHDACARDKMARSHVTEAFRRIGVEFSGESEGLVKRAQAPVIRILRDTTMRDRQM</sequence>
<comment type="caution">
    <text evidence="2">The sequence shown here is derived from an EMBL/GenBank/DDBJ whole genome shotgun (WGS) entry which is preliminary data.</text>
</comment>
<gene>
    <name evidence="2" type="ORF">HD596_000375</name>
</gene>
<dbReference type="EMBL" id="JACHMB010000001">
    <property type="protein sequence ID" value="MBB5773619.1"/>
    <property type="molecule type" value="Genomic_DNA"/>
</dbReference>
<dbReference type="RefSeq" id="WP_185067580.1">
    <property type="nucleotide sequence ID" value="NZ_JACHMB010000001.1"/>
</dbReference>
<dbReference type="AlphaFoldDB" id="A0A7W9FY32"/>
<protein>
    <submittedName>
        <fullName evidence="2">Uncharacterized protein</fullName>
    </submittedName>
</protein>
<evidence type="ECO:0000256" key="1">
    <source>
        <dbReference type="SAM" id="MobiDB-lite"/>
    </source>
</evidence>
<feature type="compositionally biased region" description="Basic and acidic residues" evidence="1">
    <location>
        <begin position="26"/>
        <end position="53"/>
    </location>
</feature>
<evidence type="ECO:0000313" key="2">
    <source>
        <dbReference type="EMBL" id="MBB5773619.1"/>
    </source>
</evidence>
<keyword evidence="3" id="KW-1185">Reference proteome</keyword>
<organism evidence="2 3">
    <name type="scientific">Nonomuraea jabiensis</name>
    <dbReference type="NCBI Taxonomy" id="882448"/>
    <lineage>
        <taxon>Bacteria</taxon>
        <taxon>Bacillati</taxon>
        <taxon>Actinomycetota</taxon>
        <taxon>Actinomycetes</taxon>
        <taxon>Streptosporangiales</taxon>
        <taxon>Streptosporangiaceae</taxon>
        <taxon>Nonomuraea</taxon>
    </lineage>
</organism>